<sequence>MEKHFDVLVVGELNVDLILNTIDKFPEMGKEVLAHQMTLTLGSSSAIFASNLSTLGTKVTYAGKIGLDNFGDHILSSLHAKGVDTRNILHTPQHNTGATIVLNFSEDRAMVTYPGAMSHLTLEDISTEKLLQARHLHLSSIFLQQGIRKDIVALFRQAKALGLTTSIDPQWDPSETWDLDLKALLPHVDIFMPNTAELKALTGIADLQEALAYMREFGNAFVVKNGSEGAYLWDGQSLYHQRAFVNTSVVDSIGAGDSFDAGFIHKFLQQRSWQECLEFGALTGAINTTRHGGTGAFENLSLVKTIAQSTFNYTF</sequence>
<evidence type="ECO:0000313" key="4">
    <source>
        <dbReference type="EMBL" id="SHG40902.1"/>
    </source>
</evidence>
<protein>
    <submittedName>
        <fullName evidence="4">Sugar or nucleoside kinase, ribokinase family</fullName>
    </submittedName>
</protein>
<dbReference type="RefSeq" id="WP_073129853.1">
    <property type="nucleotide sequence ID" value="NZ_FQWQ01000001.1"/>
</dbReference>
<keyword evidence="2 4" id="KW-0418">Kinase</keyword>
<dbReference type="Gene3D" id="3.40.1190.20">
    <property type="match status" value="1"/>
</dbReference>
<dbReference type="InterPro" id="IPR029056">
    <property type="entry name" value="Ribokinase-like"/>
</dbReference>
<keyword evidence="1" id="KW-0808">Transferase</keyword>
<evidence type="ECO:0000256" key="2">
    <source>
        <dbReference type="ARBA" id="ARBA00022777"/>
    </source>
</evidence>
<dbReference type="Proteomes" id="UP000184212">
    <property type="component" value="Unassembled WGS sequence"/>
</dbReference>
<organism evidence="4 5">
    <name type="scientific">Chryseolinea serpens</name>
    <dbReference type="NCBI Taxonomy" id="947013"/>
    <lineage>
        <taxon>Bacteria</taxon>
        <taxon>Pseudomonadati</taxon>
        <taxon>Bacteroidota</taxon>
        <taxon>Cytophagia</taxon>
        <taxon>Cytophagales</taxon>
        <taxon>Fulvivirgaceae</taxon>
        <taxon>Chryseolinea</taxon>
    </lineage>
</organism>
<name>A0A1M5JK12_9BACT</name>
<evidence type="ECO:0000259" key="3">
    <source>
        <dbReference type="Pfam" id="PF00294"/>
    </source>
</evidence>
<dbReference type="PANTHER" id="PTHR10584">
    <property type="entry name" value="SUGAR KINASE"/>
    <property type="match status" value="1"/>
</dbReference>
<dbReference type="EMBL" id="FQWQ01000001">
    <property type="protein sequence ID" value="SHG40902.1"/>
    <property type="molecule type" value="Genomic_DNA"/>
</dbReference>
<reference evidence="4 5" key="1">
    <citation type="submission" date="2016-11" db="EMBL/GenBank/DDBJ databases">
        <authorList>
            <person name="Jaros S."/>
            <person name="Januszkiewicz K."/>
            <person name="Wedrychowicz H."/>
        </authorList>
    </citation>
    <scope>NUCLEOTIDE SEQUENCE [LARGE SCALE GENOMIC DNA]</scope>
    <source>
        <strain evidence="4 5">DSM 24574</strain>
    </source>
</reference>
<dbReference type="PANTHER" id="PTHR10584:SF167">
    <property type="entry name" value="PFKB DOMAIN PROTEIN"/>
    <property type="match status" value="1"/>
</dbReference>
<proteinExistence type="predicted"/>
<feature type="domain" description="Carbohydrate kinase PfkB" evidence="3">
    <location>
        <begin position="6"/>
        <end position="295"/>
    </location>
</feature>
<dbReference type="GO" id="GO:0016301">
    <property type="term" value="F:kinase activity"/>
    <property type="evidence" value="ECO:0007669"/>
    <property type="project" value="UniProtKB-KW"/>
</dbReference>
<dbReference type="InterPro" id="IPR002173">
    <property type="entry name" value="Carboh/pur_kinase_PfkB_CS"/>
</dbReference>
<keyword evidence="5" id="KW-1185">Reference proteome</keyword>
<dbReference type="STRING" id="947013.SAMN04488109_0113"/>
<dbReference type="OrthoDB" id="9813569at2"/>
<dbReference type="SUPFAM" id="SSF53613">
    <property type="entry name" value="Ribokinase-like"/>
    <property type="match status" value="1"/>
</dbReference>
<dbReference type="CDD" id="cd01166">
    <property type="entry name" value="KdgK"/>
    <property type="match status" value="1"/>
</dbReference>
<evidence type="ECO:0000256" key="1">
    <source>
        <dbReference type="ARBA" id="ARBA00022679"/>
    </source>
</evidence>
<dbReference type="AlphaFoldDB" id="A0A1M5JK12"/>
<evidence type="ECO:0000313" key="5">
    <source>
        <dbReference type="Proteomes" id="UP000184212"/>
    </source>
</evidence>
<dbReference type="PROSITE" id="PS00584">
    <property type="entry name" value="PFKB_KINASES_2"/>
    <property type="match status" value="1"/>
</dbReference>
<accession>A0A1M5JK12</accession>
<dbReference type="Pfam" id="PF00294">
    <property type="entry name" value="PfkB"/>
    <property type="match status" value="1"/>
</dbReference>
<gene>
    <name evidence="4" type="ORF">SAMN04488109_0113</name>
</gene>
<dbReference type="InterPro" id="IPR011611">
    <property type="entry name" value="PfkB_dom"/>
</dbReference>